<keyword evidence="2" id="KW-1185">Reference proteome</keyword>
<gene>
    <name evidence="1" type="ORF">NGRA_2407</name>
</gene>
<dbReference type="InterPro" id="IPR036191">
    <property type="entry name" value="RRF_sf"/>
</dbReference>
<evidence type="ECO:0000313" key="2">
    <source>
        <dbReference type="Proteomes" id="UP000740883"/>
    </source>
</evidence>
<dbReference type="OrthoDB" id="10063939at2759"/>
<dbReference type="Proteomes" id="UP000740883">
    <property type="component" value="Unassembled WGS sequence"/>
</dbReference>
<dbReference type="AlphaFoldDB" id="A0A9P6GX63"/>
<evidence type="ECO:0000313" key="1">
    <source>
        <dbReference type="EMBL" id="KAF9761758.1"/>
    </source>
</evidence>
<dbReference type="SUPFAM" id="SSF55194">
    <property type="entry name" value="Ribosome recycling factor, RRF"/>
    <property type="match status" value="1"/>
</dbReference>
<organism evidence="1 2">
    <name type="scientific">Nosema granulosis</name>
    <dbReference type="NCBI Taxonomy" id="83296"/>
    <lineage>
        <taxon>Eukaryota</taxon>
        <taxon>Fungi</taxon>
        <taxon>Fungi incertae sedis</taxon>
        <taxon>Microsporidia</taxon>
        <taxon>Nosematidae</taxon>
        <taxon>Nosema</taxon>
    </lineage>
</organism>
<sequence length="146" mass="17459">MIWKTTAEEFKTKEHEEILRKRVYLQRLPSGLDKIIDQSIDPIQLLLANPILNKDRRASLISTCSKTITQYKFDLMTINLDTIQNIRRDHQELLVDLKKKLSHSDWTELMKQAIEHRQQAMMERHEIYLKHKLNTFFDEAPTAYEH</sequence>
<protein>
    <submittedName>
        <fullName evidence="1">Uncharacterized protein</fullName>
    </submittedName>
</protein>
<comment type="caution">
    <text evidence="1">The sequence shown here is derived from an EMBL/GenBank/DDBJ whole genome shotgun (WGS) entry which is preliminary data.</text>
</comment>
<reference evidence="1 2" key="1">
    <citation type="journal article" date="2020" name="Genome Biol. Evol.">
        <title>Comparative genomics of strictly vertically transmitted, feminizing microsporidia endosymbionts of amphipod crustaceans.</title>
        <authorList>
            <person name="Cormier A."/>
            <person name="Chebbi M.A."/>
            <person name="Giraud I."/>
            <person name="Wattier R."/>
            <person name="Teixeira M."/>
            <person name="Gilbert C."/>
            <person name="Rigaud T."/>
            <person name="Cordaux R."/>
        </authorList>
    </citation>
    <scope>NUCLEOTIDE SEQUENCE [LARGE SCALE GENOMIC DNA]</scope>
    <source>
        <strain evidence="1 2">Ou3-Ou53</strain>
    </source>
</reference>
<name>A0A9P6GX63_9MICR</name>
<proteinExistence type="predicted"/>
<dbReference type="EMBL" id="SBJO01000259">
    <property type="protein sequence ID" value="KAF9761758.1"/>
    <property type="molecule type" value="Genomic_DNA"/>
</dbReference>
<accession>A0A9P6GX63</accession>